<evidence type="ECO:0000313" key="2">
    <source>
        <dbReference type="Proteomes" id="UP000218334"/>
    </source>
</evidence>
<organism evidence="1 2">
    <name type="scientific">Armillaria solidipes</name>
    <dbReference type="NCBI Taxonomy" id="1076256"/>
    <lineage>
        <taxon>Eukaryota</taxon>
        <taxon>Fungi</taxon>
        <taxon>Dikarya</taxon>
        <taxon>Basidiomycota</taxon>
        <taxon>Agaricomycotina</taxon>
        <taxon>Agaricomycetes</taxon>
        <taxon>Agaricomycetidae</taxon>
        <taxon>Agaricales</taxon>
        <taxon>Marasmiineae</taxon>
        <taxon>Physalacriaceae</taxon>
        <taxon>Armillaria</taxon>
    </lineage>
</organism>
<sequence>MSKMAFSMENEEHLVLYTYLLSDELDERKAEKPTGYFISTSWPSRSVYGTYCHASQDNFGSLFSAVSGDVKEDTVELEPRLSGFTSYLVSSLRTSRLANCARGDGLWRDRRTPGTEVVFLWKLQQCDGTNRKIWLNSTPKAKYNVIKVTPSGRRDSLVDLSVCPRISHVNDMPSGRGNANVPRLLSFQWVFYQHSSKEGEAKARLTRTLYERRIILI</sequence>
<dbReference type="EMBL" id="KZ293418">
    <property type="protein sequence ID" value="PBK74747.1"/>
    <property type="molecule type" value="Genomic_DNA"/>
</dbReference>
<protein>
    <submittedName>
        <fullName evidence="1">Uncharacterized protein</fullName>
    </submittedName>
</protein>
<dbReference type="Proteomes" id="UP000218334">
    <property type="component" value="Unassembled WGS sequence"/>
</dbReference>
<accession>A0A2H3CD93</accession>
<keyword evidence="2" id="KW-1185">Reference proteome</keyword>
<gene>
    <name evidence="1" type="ORF">ARMSODRAFT_970792</name>
</gene>
<dbReference type="AlphaFoldDB" id="A0A2H3CD93"/>
<proteinExistence type="predicted"/>
<evidence type="ECO:0000313" key="1">
    <source>
        <dbReference type="EMBL" id="PBK74747.1"/>
    </source>
</evidence>
<reference evidence="2" key="1">
    <citation type="journal article" date="2017" name="Nat. Ecol. Evol.">
        <title>Genome expansion and lineage-specific genetic innovations in the forest pathogenic fungi Armillaria.</title>
        <authorList>
            <person name="Sipos G."/>
            <person name="Prasanna A.N."/>
            <person name="Walter M.C."/>
            <person name="O'Connor E."/>
            <person name="Balint B."/>
            <person name="Krizsan K."/>
            <person name="Kiss B."/>
            <person name="Hess J."/>
            <person name="Varga T."/>
            <person name="Slot J."/>
            <person name="Riley R."/>
            <person name="Boka B."/>
            <person name="Rigling D."/>
            <person name="Barry K."/>
            <person name="Lee J."/>
            <person name="Mihaltcheva S."/>
            <person name="LaButti K."/>
            <person name="Lipzen A."/>
            <person name="Waldron R."/>
            <person name="Moloney N.M."/>
            <person name="Sperisen C."/>
            <person name="Kredics L."/>
            <person name="Vagvoelgyi C."/>
            <person name="Patrignani A."/>
            <person name="Fitzpatrick D."/>
            <person name="Nagy I."/>
            <person name="Doyle S."/>
            <person name="Anderson J.B."/>
            <person name="Grigoriev I.V."/>
            <person name="Gueldener U."/>
            <person name="Muensterkoetter M."/>
            <person name="Nagy L.G."/>
        </authorList>
    </citation>
    <scope>NUCLEOTIDE SEQUENCE [LARGE SCALE GENOMIC DNA]</scope>
    <source>
        <strain evidence="2">28-4</strain>
    </source>
</reference>
<name>A0A2H3CD93_9AGAR</name>